<organism evidence="1 2">
    <name type="scientific">Hyalomma asiaticum</name>
    <name type="common">Tick</name>
    <dbReference type="NCBI Taxonomy" id="266040"/>
    <lineage>
        <taxon>Eukaryota</taxon>
        <taxon>Metazoa</taxon>
        <taxon>Ecdysozoa</taxon>
        <taxon>Arthropoda</taxon>
        <taxon>Chelicerata</taxon>
        <taxon>Arachnida</taxon>
        <taxon>Acari</taxon>
        <taxon>Parasitiformes</taxon>
        <taxon>Ixodida</taxon>
        <taxon>Ixodoidea</taxon>
        <taxon>Ixodidae</taxon>
        <taxon>Hyalomminae</taxon>
        <taxon>Hyalomma</taxon>
    </lineage>
</organism>
<comment type="caution">
    <text evidence="1">The sequence shown here is derived from an EMBL/GenBank/DDBJ whole genome shotgun (WGS) entry which is preliminary data.</text>
</comment>
<protein>
    <submittedName>
        <fullName evidence="1">Uncharacterized protein</fullName>
    </submittedName>
</protein>
<proteinExistence type="predicted"/>
<name>A0ACB7TF55_HYAAI</name>
<accession>A0ACB7TF55</accession>
<dbReference type="EMBL" id="CM023490">
    <property type="protein sequence ID" value="KAH6943479.1"/>
    <property type="molecule type" value="Genomic_DNA"/>
</dbReference>
<keyword evidence="2" id="KW-1185">Reference proteome</keyword>
<gene>
    <name evidence="1" type="ORF">HPB50_021718</name>
</gene>
<evidence type="ECO:0000313" key="2">
    <source>
        <dbReference type="Proteomes" id="UP000821845"/>
    </source>
</evidence>
<evidence type="ECO:0000313" key="1">
    <source>
        <dbReference type="EMBL" id="KAH6943479.1"/>
    </source>
</evidence>
<sequence>MASEFALCVSVFSFLSLASKQRQRWRGGLTWSEELLHHESPAPSWTDEMGLQQLSPSTGCRVHTSPNVDPDRETRRKRLPQNVVIALATTPDDLPFDKLAELADRVVDYSGRGTLAQTSTVPLSQLENRHSHLEQLIDDLAETLPTLPPSSTRPRLPFQVVPSV</sequence>
<dbReference type="Proteomes" id="UP000821845">
    <property type="component" value="Chromosome 10"/>
</dbReference>
<reference evidence="1" key="1">
    <citation type="submission" date="2020-05" db="EMBL/GenBank/DDBJ databases">
        <title>Large-scale comparative analyses of tick genomes elucidate their genetic diversity and vector capacities.</title>
        <authorList>
            <person name="Jia N."/>
            <person name="Wang J."/>
            <person name="Shi W."/>
            <person name="Du L."/>
            <person name="Sun Y."/>
            <person name="Zhan W."/>
            <person name="Jiang J."/>
            <person name="Wang Q."/>
            <person name="Zhang B."/>
            <person name="Ji P."/>
            <person name="Sakyi L.B."/>
            <person name="Cui X."/>
            <person name="Yuan T."/>
            <person name="Jiang B."/>
            <person name="Yang W."/>
            <person name="Lam T.T.-Y."/>
            <person name="Chang Q."/>
            <person name="Ding S."/>
            <person name="Wang X."/>
            <person name="Zhu J."/>
            <person name="Ruan X."/>
            <person name="Zhao L."/>
            <person name="Wei J."/>
            <person name="Que T."/>
            <person name="Du C."/>
            <person name="Cheng J."/>
            <person name="Dai P."/>
            <person name="Han X."/>
            <person name="Huang E."/>
            <person name="Gao Y."/>
            <person name="Liu J."/>
            <person name="Shao H."/>
            <person name="Ye R."/>
            <person name="Li L."/>
            <person name="Wei W."/>
            <person name="Wang X."/>
            <person name="Wang C."/>
            <person name="Yang T."/>
            <person name="Huo Q."/>
            <person name="Li W."/>
            <person name="Guo W."/>
            <person name="Chen H."/>
            <person name="Zhou L."/>
            <person name="Ni X."/>
            <person name="Tian J."/>
            <person name="Zhou Y."/>
            <person name="Sheng Y."/>
            <person name="Liu T."/>
            <person name="Pan Y."/>
            <person name="Xia L."/>
            <person name="Li J."/>
            <person name="Zhao F."/>
            <person name="Cao W."/>
        </authorList>
    </citation>
    <scope>NUCLEOTIDE SEQUENCE</scope>
    <source>
        <strain evidence="1">Hyas-2018</strain>
    </source>
</reference>